<dbReference type="SUPFAM" id="SSF103473">
    <property type="entry name" value="MFS general substrate transporter"/>
    <property type="match status" value="1"/>
</dbReference>
<comment type="caution">
    <text evidence="5">The sequence shown here is derived from an EMBL/GenBank/DDBJ whole genome shotgun (WGS) entry which is preliminary data.</text>
</comment>
<keyword evidence="3" id="KW-1133">Transmembrane helix</keyword>
<dbReference type="Pfam" id="PF07690">
    <property type="entry name" value="MFS_1"/>
    <property type="match status" value="1"/>
</dbReference>
<comment type="subcellular location">
    <subcellularLocation>
        <location evidence="1">Membrane</location>
        <topology evidence="1">Multi-pass membrane protein</topology>
    </subcellularLocation>
</comment>
<feature type="transmembrane region" description="Helical" evidence="3">
    <location>
        <begin position="315"/>
        <end position="335"/>
    </location>
</feature>
<dbReference type="EMBL" id="JAVFWL010000003">
    <property type="protein sequence ID" value="KAK6740897.1"/>
    <property type="molecule type" value="Genomic_DNA"/>
</dbReference>
<reference evidence="5 6" key="1">
    <citation type="submission" date="2023-08" db="EMBL/GenBank/DDBJ databases">
        <title>A Necator americanus chromosomal reference genome.</title>
        <authorList>
            <person name="Ilik V."/>
            <person name="Petrzelkova K.J."/>
            <person name="Pardy F."/>
            <person name="Fuh T."/>
            <person name="Niatou-Singa F.S."/>
            <person name="Gouil Q."/>
            <person name="Baker L."/>
            <person name="Ritchie M.E."/>
            <person name="Jex A.R."/>
            <person name="Gazzola D."/>
            <person name="Li H."/>
            <person name="Toshio Fujiwara R."/>
            <person name="Zhan B."/>
            <person name="Aroian R.V."/>
            <person name="Pafco B."/>
            <person name="Schwarz E.M."/>
        </authorList>
    </citation>
    <scope>NUCLEOTIDE SEQUENCE [LARGE SCALE GENOMIC DNA]</scope>
    <source>
        <strain evidence="5 6">Aroian</strain>
        <tissue evidence="5">Whole animal</tissue>
    </source>
</reference>
<name>A0ABR1CRD1_NECAM</name>
<feature type="transmembrane region" description="Helical" evidence="3">
    <location>
        <begin position="341"/>
        <end position="361"/>
    </location>
</feature>
<dbReference type="InterPro" id="IPR011701">
    <property type="entry name" value="MFS"/>
</dbReference>
<feature type="transmembrane region" description="Helical" evidence="3">
    <location>
        <begin position="247"/>
        <end position="266"/>
    </location>
</feature>
<evidence type="ECO:0000313" key="5">
    <source>
        <dbReference type="EMBL" id="KAK6740897.1"/>
    </source>
</evidence>
<protein>
    <recommendedName>
        <fullName evidence="4">Major facilitator superfamily (MFS) profile domain-containing protein</fullName>
    </recommendedName>
</protein>
<feature type="transmembrane region" description="Helical" evidence="3">
    <location>
        <begin position="93"/>
        <end position="111"/>
    </location>
</feature>
<dbReference type="InterPro" id="IPR020846">
    <property type="entry name" value="MFS_dom"/>
</dbReference>
<evidence type="ECO:0000256" key="2">
    <source>
        <dbReference type="SAM" id="MobiDB-lite"/>
    </source>
</evidence>
<feature type="region of interest" description="Disordered" evidence="2">
    <location>
        <begin position="461"/>
        <end position="480"/>
    </location>
</feature>
<feature type="domain" description="Major facilitator superfamily (MFS) profile" evidence="4">
    <location>
        <begin position="18"/>
        <end position="432"/>
    </location>
</feature>
<gene>
    <name evidence="5" type="primary">Necator_chrIII.g9774</name>
    <name evidence="5" type="ORF">RB195_009009</name>
</gene>
<dbReference type="PANTHER" id="PTHR45757">
    <property type="entry name" value="PROTEIN CBG23364-RELATED"/>
    <property type="match status" value="1"/>
</dbReference>
<organism evidence="5 6">
    <name type="scientific">Necator americanus</name>
    <name type="common">Human hookworm</name>
    <dbReference type="NCBI Taxonomy" id="51031"/>
    <lineage>
        <taxon>Eukaryota</taxon>
        <taxon>Metazoa</taxon>
        <taxon>Ecdysozoa</taxon>
        <taxon>Nematoda</taxon>
        <taxon>Chromadorea</taxon>
        <taxon>Rhabditida</taxon>
        <taxon>Rhabditina</taxon>
        <taxon>Rhabditomorpha</taxon>
        <taxon>Strongyloidea</taxon>
        <taxon>Ancylostomatidae</taxon>
        <taxon>Bunostominae</taxon>
        <taxon>Necator</taxon>
    </lineage>
</organism>
<proteinExistence type="predicted"/>
<evidence type="ECO:0000313" key="6">
    <source>
        <dbReference type="Proteomes" id="UP001303046"/>
    </source>
</evidence>
<dbReference type="InterPro" id="IPR036259">
    <property type="entry name" value="MFS_trans_sf"/>
</dbReference>
<feature type="transmembrane region" description="Helical" evidence="3">
    <location>
        <begin position="286"/>
        <end position="303"/>
    </location>
</feature>
<dbReference type="PANTHER" id="PTHR45757:SF11">
    <property type="entry name" value="MAJOR FACILITATOR SUPERFAMILY (MFS) PROFILE DOMAIN-CONTAINING PROTEIN"/>
    <property type="match status" value="1"/>
</dbReference>
<keyword evidence="3" id="KW-0472">Membrane</keyword>
<feature type="transmembrane region" description="Helical" evidence="3">
    <location>
        <begin position="151"/>
        <end position="171"/>
    </location>
</feature>
<evidence type="ECO:0000256" key="3">
    <source>
        <dbReference type="SAM" id="Phobius"/>
    </source>
</evidence>
<dbReference type="PROSITE" id="PS50850">
    <property type="entry name" value="MFS"/>
    <property type="match status" value="1"/>
</dbReference>
<feature type="transmembrane region" description="Helical" evidence="3">
    <location>
        <begin position="64"/>
        <end position="81"/>
    </location>
</feature>
<feature type="transmembrane region" description="Helical" evidence="3">
    <location>
        <begin position="117"/>
        <end position="139"/>
    </location>
</feature>
<keyword evidence="3" id="KW-0812">Transmembrane</keyword>
<feature type="transmembrane region" description="Helical" evidence="3">
    <location>
        <begin position="7"/>
        <end position="25"/>
    </location>
</feature>
<dbReference type="Proteomes" id="UP001303046">
    <property type="component" value="Unassembled WGS sequence"/>
</dbReference>
<feature type="transmembrane region" description="Helical" evidence="3">
    <location>
        <begin position="409"/>
        <end position="428"/>
    </location>
</feature>
<evidence type="ECO:0000256" key="1">
    <source>
        <dbReference type="ARBA" id="ARBA00004141"/>
    </source>
</evidence>
<feature type="transmembrane region" description="Helical" evidence="3">
    <location>
        <begin position="373"/>
        <end position="397"/>
    </location>
</feature>
<dbReference type="Gene3D" id="1.20.1250.20">
    <property type="entry name" value="MFS general substrate transporter like domains"/>
    <property type="match status" value="2"/>
</dbReference>
<keyword evidence="6" id="KW-1185">Reference proteome</keyword>
<sequence>MTGEKMTFIRYIILVFSILLSTSIYSSQQALSFTVICMQDVVTSQTTNGTENSHWLNDPKRKNLLFSVVAVGQLIGTIPIVPVMQKIGLRYTYTFYGLVAAFTTLSIPLAVEFGHFFVALARVLQGFALGVAFVTVGAITSHWSVLRESGTYIAILSCSPQLSSVISMPLASAFCESSLGWRYLYYTLGAAGLLFSTTFFLFYEDDPKNHRMVSSRELSAITTGKEQQSEREKVPYKKICADRCMQAVLFTTFSGNTAFFTFLHFGPTFMNMTLGFDITETGYSTALPYALCVLLKIIAGPLFDILTFIPEKYRLIMFASVSQGAMAICFCVLSQSGSRLMAQAAYSGAVAFNGLNIVGSIKCAQMVARQHVHFVMVCITITGCIISFILPGIVAVLCPHNTVHEWSRLFLGISVFVVFANIPFLFLARSEPAPWTKSTPNYRLSVDQSFRSTAEAGKSIVPPTVASGRPRDATQEVSVA</sequence>
<evidence type="ECO:0000259" key="4">
    <source>
        <dbReference type="PROSITE" id="PS50850"/>
    </source>
</evidence>
<feature type="transmembrane region" description="Helical" evidence="3">
    <location>
        <begin position="183"/>
        <end position="203"/>
    </location>
</feature>
<accession>A0ABR1CRD1</accession>